<dbReference type="Pfam" id="PF19077">
    <property type="entry name" value="Big_13"/>
    <property type="match status" value="1"/>
</dbReference>
<feature type="compositionally biased region" description="Polar residues" evidence="1">
    <location>
        <begin position="1119"/>
        <end position="1138"/>
    </location>
</feature>
<dbReference type="SUPFAM" id="SSF81296">
    <property type="entry name" value="E set domains"/>
    <property type="match status" value="1"/>
</dbReference>
<evidence type="ECO:0000256" key="1">
    <source>
        <dbReference type="SAM" id="MobiDB-lite"/>
    </source>
</evidence>
<dbReference type="InterPro" id="IPR003961">
    <property type="entry name" value="FN3_dom"/>
</dbReference>
<feature type="region of interest" description="Disordered" evidence="1">
    <location>
        <begin position="1344"/>
        <end position="1364"/>
    </location>
</feature>
<reference evidence="5 6" key="1">
    <citation type="journal article" date="2015" name="Nature">
        <title>rRNA introns, odd ribosomes, and small enigmatic genomes across a large radiation of phyla.</title>
        <authorList>
            <person name="Brown C.T."/>
            <person name="Hug L.A."/>
            <person name="Thomas B.C."/>
            <person name="Sharon I."/>
            <person name="Castelle C.J."/>
            <person name="Singh A."/>
            <person name="Wilkins M.J."/>
            <person name="Williams K.H."/>
            <person name="Banfield J.F."/>
        </authorList>
    </citation>
    <scope>NUCLEOTIDE SEQUENCE [LARGE SCALE GENOMIC DNA]</scope>
</reference>
<evidence type="ECO:0000259" key="4">
    <source>
        <dbReference type="SMART" id="SM00287"/>
    </source>
</evidence>
<keyword evidence="2" id="KW-0812">Transmembrane</keyword>
<feature type="compositionally biased region" description="Low complexity" evidence="1">
    <location>
        <begin position="1535"/>
        <end position="1545"/>
    </location>
</feature>
<feature type="compositionally biased region" description="Low complexity" evidence="1">
    <location>
        <begin position="1139"/>
        <end position="1155"/>
    </location>
</feature>
<feature type="domain" description="Fibronectin type-III" evidence="3">
    <location>
        <begin position="1982"/>
        <end position="2061"/>
    </location>
</feature>
<evidence type="ECO:0000259" key="3">
    <source>
        <dbReference type="SMART" id="SM00060"/>
    </source>
</evidence>
<dbReference type="SMART" id="SM00287">
    <property type="entry name" value="SH3b"/>
    <property type="match status" value="1"/>
</dbReference>
<keyword evidence="2" id="KW-0472">Membrane</keyword>
<feature type="region of interest" description="Disordered" evidence="1">
    <location>
        <begin position="1616"/>
        <end position="1637"/>
    </location>
</feature>
<dbReference type="InterPro" id="IPR013320">
    <property type="entry name" value="ConA-like_dom_sf"/>
</dbReference>
<dbReference type="InterPro" id="IPR008963">
    <property type="entry name" value="Purple_acid_Pase-like_N"/>
</dbReference>
<dbReference type="PATRIC" id="fig|1618355.3.peg.126"/>
<gene>
    <name evidence="5" type="ORF">UY33_C0002G0059</name>
</gene>
<keyword evidence="2" id="KW-1133">Transmembrane helix</keyword>
<dbReference type="InterPro" id="IPR044016">
    <property type="entry name" value="Big_13"/>
</dbReference>
<organism evidence="5 6">
    <name type="scientific">Candidatus Amesbacteria bacterium GW2011_GWA1_48_9</name>
    <dbReference type="NCBI Taxonomy" id="1618355"/>
    <lineage>
        <taxon>Bacteria</taxon>
        <taxon>Candidatus Amesiibacteriota</taxon>
    </lineage>
</organism>
<sequence length="2175" mass="231952">MKIVNLKLKIMLKKLLFFEPKVRSFGRLAFSSHFIRTILSGITLRALARSLFPTARSSHFVRTIIPVYSSRSAATRNFISLFLILSLFLSSVLPAYAVTFTAGMAKRDGPGPFAGAPIVQGNYDGTGTPDNLRYTSSTTLSSEFKNVYDLNQGSVVMWVTPEWNGNDGKNHYLWRQGSSGGALFKFSNNNLRFNVGGQIVDVDASTWTAGTTYNVIARWDIDNTLNGTNYLSLSVNDSHTYGVTTIPSPSTNTNFYAGASNTSLASDSVIEGLTIYRRPLFDGTYGIDVGNGDEINQIYNSGSGNDPTLITGSWDVVFALPTNSSTGALATGTGNAWTHPHASNLLYTSTTNTGGFMMNGTYTSDGWATENGDTQSLTLQPDETAGKDTRLYSYSNDITRNYGTHNILLTSSFDKALIEFDLSNISASAILNSATLYTYRNNTGTDRAWTVSVYSVASGNADWPEGTKNNATGVAGDSCWSYKDQTPGNETPWAGSAGLSTAGTDYESDVIGSFSGNQTDPIGTEYSTQLTASRVQEWFGETNTNYGILFDPSNGGTSIASSDNATAAYRPKLVVNYTAPPTVSALSTSEKIFAGGYKTTSSAANQGIYYDKTVTAGDDWVIRAIAHSDGTSIPKVILYDQTNGAEIGSLTGTTTSTRAAPNVFIFTGEAPASSTTLRVKLVNTQASGTAYWHQVEVLSNLVNKPSMETGSGDPWIPDGWAGGNLDAGDSSQSLTIVHSGSSSIQFNTGAANEVVWENPSRTVTGSKFYSTGLYTYGDGGVGFRLEGAGAQFILQNETSNDQVNSSILASWNPLYAIYRTQSTAAERISINPKSSATGNRFVDDVYQFQLTDVSLTVTPASEANSTENTDEIRVDGRDTYVQSSASSIGTTSGFVSFNFRPRHAGADSVKFAETTSDDAYVISFNGDADDYIKVYWDSANNVKMDYSMAGTTGTGTWDATSAIAANTEYAAEVAYTGSSTMTFKVGGTTRITLSSIPSAFGTAPNTVYFGSDTSGGNQGDATFSSIVFDNTAPSISLTALSPDPNNDNTPNLTGTATEAIGTVSTVEFTMDCAGGDCSGASWTACTADDATFDEAEEAFTCTTSALSDAEHTIYVRATDSNGNTTAGGSESSDTFTVDTTAPGLPGTPTTDTPTNSTTQVWVWSAATDALSGVASYAWRVLDAALTQVASGTTALLTATTNLAEGIYSFFVKAVDNATNLGSESEGSVTVDTTAPSVSVTALTPDPTSDNTPAFTGTGNGGTTILTDIEFQVDSVAGSWTDCTATDGTIDETEEDFSCTTEALADGSHTVYVRATDEAANTTAEVDYGTDSFSVDAGVPSVSLTAVSPDPTTDSTPVISGTATDTGGTISTVEFQVDATSGSWTSCSADDSNFDEAEEAFTCQLSSLSDGEHTVYVRATDNASNTSTNASDTFTVDTTAPASFDLDSPGGDTYTNSERPTFRWKATTDATAGLSKYVLEIDNPSAGSGQASGDFTIDDIPTSRTTDYETNKYLIHYENFSDSDSTNNYISVYTKSSSEWSSDSNSGQNDGKLREGRVSWKVRAVDNAGNETSSSRTLFVDRNSPKVELTQINDIPFSSTNFSTTDKTPTIFGKITDSLAGGDSTQTQDENGPKIASGPKQVEIKLEKKEGLGYKLITLYTINMDKPWWSCDGKEVADNSKQKCDKYLTFEYTSKDTLDYGTYKITLTGKDKADNPSSETTLTLNVTTLAQITTPEEKKIIEEETKPLAPEQKEKVKEELEITKPTAVEKPNVLEVVGSKIAETLANLWWGLVDTGKTTTNSLATAWSRYQAFVIGTNQKTDAFTKTIIGRAAYAVTQSLAFVGRGVGQILTAFGKTTQTLLVAVGQGIGNTAKSIGEGYNRLANNAPGVAKIILTGIGNTANFVAKAITNTLQKTGSVIASAANSVGIITTALAQNTALAMGKITNPLARVTDSITQKADRLVAKTQLTVEIYKEVWFDKEPTKILLVKVEAVTPTSAVIHWLTNHHATSAVNYGFDTSYGSKVQSSERVKEHRMELTNLEAGKTYFFEVMSQNKNYVYDAYYTLTTPSNKSAQVKGTSTEGQLLKKPLVEVVGNKNDWILVRRTPMKSAEVVAKVQVGQTFQLLKEQDGWLLIKFDGEEGWMFGEFGISTLPPQQGESWGDDGSVQTNSGRGYR</sequence>
<dbReference type="InterPro" id="IPR003646">
    <property type="entry name" value="SH3-like_bac-type"/>
</dbReference>
<dbReference type="Gene3D" id="2.60.40.10">
    <property type="entry name" value="Immunoglobulins"/>
    <property type="match status" value="3"/>
</dbReference>
<evidence type="ECO:0000256" key="2">
    <source>
        <dbReference type="SAM" id="Phobius"/>
    </source>
</evidence>
<dbReference type="GO" id="GO:0003993">
    <property type="term" value="F:acid phosphatase activity"/>
    <property type="evidence" value="ECO:0007669"/>
    <property type="project" value="InterPro"/>
</dbReference>
<evidence type="ECO:0000313" key="6">
    <source>
        <dbReference type="Proteomes" id="UP000034637"/>
    </source>
</evidence>
<dbReference type="CDD" id="cd00063">
    <property type="entry name" value="FN3"/>
    <property type="match status" value="1"/>
</dbReference>
<dbReference type="GO" id="GO:0046872">
    <property type="term" value="F:metal ion binding"/>
    <property type="evidence" value="ECO:0007669"/>
    <property type="project" value="InterPro"/>
</dbReference>
<dbReference type="Pfam" id="PF08239">
    <property type="entry name" value="SH3_3"/>
    <property type="match status" value="1"/>
</dbReference>
<dbReference type="EMBL" id="LCPP01000002">
    <property type="protein sequence ID" value="KKW01069.1"/>
    <property type="molecule type" value="Genomic_DNA"/>
</dbReference>
<accession>A0A0G1Y3F4</accession>
<dbReference type="InterPro" id="IPR013783">
    <property type="entry name" value="Ig-like_fold"/>
</dbReference>
<comment type="caution">
    <text evidence="5">The sequence shown here is derived from an EMBL/GenBank/DDBJ whole genome shotgun (WGS) entry which is preliminary data.</text>
</comment>
<protein>
    <submittedName>
        <fullName evidence="5">Uncharacterized protein</fullName>
    </submittedName>
</protein>
<dbReference type="InterPro" id="IPR014756">
    <property type="entry name" value="Ig_E-set"/>
</dbReference>
<dbReference type="Gene3D" id="2.60.40.650">
    <property type="match status" value="1"/>
</dbReference>
<feature type="region of interest" description="Disordered" evidence="1">
    <location>
        <begin position="1239"/>
        <end position="1258"/>
    </location>
</feature>
<feature type="domain" description="SH3b" evidence="4">
    <location>
        <begin position="2088"/>
        <end position="2152"/>
    </location>
</feature>
<feature type="region of interest" description="Disordered" evidence="1">
    <location>
        <begin position="1535"/>
        <end position="1554"/>
    </location>
</feature>
<evidence type="ECO:0000313" key="5">
    <source>
        <dbReference type="EMBL" id="KKW01069.1"/>
    </source>
</evidence>
<dbReference type="SMART" id="SM00060">
    <property type="entry name" value="FN3"/>
    <property type="match status" value="1"/>
</dbReference>
<proteinExistence type="predicted"/>
<dbReference type="Proteomes" id="UP000034637">
    <property type="component" value="Unassembled WGS sequence"/>
</dbReference>
<feature type="compositionally biased region" description="Polar residues" evidence="1">
    <location>
        <begin position="2165"/>
        <end position="2175"/>
    </location>
</feature>
<dbReference type="SUPFAM" id="SSF49363">
    <property type="entry name" value="Purple acid phosphatase, N-terminal domain"/>
    <property type="match status" value="1"/>
</dbReference>
<name>A0A0G1Y3F4_9BACT</name>
<feature type="compositionally biased region" description="Polar residues" evidence="1">
    <location>
        <begin position="1239"/>
        <end position="1254"/>
    </location>
</feature>
<feature type="region of interest" description="Disordered" evidence="1">
    <location>
        <begin position="2153"/>
        <end position="2175"/>
    </location>
</feature>
<dbReference type="Gene3D" id="2.30.30.40">
    <property type="entry name" value="SH3 Domains"/>
    <property type="match status" value="1"/>
</dbReference>
<feature type="transmembrane region" description="Helical" evidence="2">
    <location>
        <begin position="78"/>
        <end position="97"/>
    </location>
</feature>
<feature type="region of interest" description="Disordered" evidence="1">
    <location>
        <begin position="1119"/>
        <end position="1155"/>
    </location>
</feature>
<dbReference type="SUPFAM" id="SSF49899">
    <property type="entry name" value="Concanavalin A-like lectins/glucanases"/>
    <property type="match status" value="1"/>
</dbReference>